<keyword evidence="3" id="KW-1185">Reference proteome</keyword>
<evidence type="ECO:0000256" key="1">
    <source>
        <dbReference type="SAM" id="MobiDB-lite"/>
    </source>
</evidence>
<evidence type="ECO:0008006" key="4">
    <source>
        <dbReference type="Google" id="ProtNLM"/>
    </source>
</evidence>
<sequence length="417" mass="45435">MSLSQRKALVWSPLPTADVKAELPRSRRKLQKTGARHRHTPSGTFGNETPNEPPLKEENKSSTPNKVNKVLPCQDMGDSKWSDYLPRRHLLCTLDSPVQSQVALSVPHSPGVVPMWFRPEAKNDRACSHIDYGLSNPTFLPPSPSPSPPLTQTVQVESQTARPIVYFYDGNAPGRTLQRPSCTFLDTKQGSDGTGSLQKPRNATINGHIPNPSLSDGAQGGRDRVGSGWHRGRDVPVEGEIGSGGWGESTTAGSAGTRTNGGSTLVGFEDETVYFKPVSLFPEPLSPLNSLDSSEHVGDDDSSSCAAAPLGSQMPRPASLSLQICVDLLMRDLGSALTANRLRKASTASSSALQVWVMIEAYEHLRDRILDMRNDSDEIRSLELMFDLWLRVLCAIHDSLASDEDLYDDLLVVEDLD</sequence>
<feature type="region of interest" description="Disordered" evidence="1">
    <location>
        <begin position="1"/>
        <end position="71"/>
    </location>
</feature>
<dbReference type="EMBL" id="JAZHXJ010000126">
    <property type="protein sequence ID" value="KAL1873110.1"/>
    <property type="molecule type" value="Genomic_DNA"/>
</dbReference>
<comment type="caution">
    <text evidence="2">The sequence shown here is derived from an EMBL/GenBank/DDBJ whole genome shotgun (WGS) entry which is preliminary data.</text>
</comment>
<feature type="region of interest" description="Disordered" evidence="1">
    <location>
        <begin position="178"/>
        <end position="263"/>
    </location>
</feature>
<accession>A0ABR3XBB5</accession>
<feature type="compositionally biased region" description="Polar residues" evidence="1">
    <location>
        <begin position="178"/>
        <end position="205"/>
    </location>
</feature>
<organism evidence="2 3">
    <name type="scientific">Phialemonium thermophilum</name>
    <dbReference type="NCBI Taxonomy" id="223376"/>
    <lineage>
        <taxon>Eukaryota</taxon>
        <taxon>Fungi</taxon>
        <taxon>Dikarya</taxon>
        <taxon>Ascomycota</taxon>
        <taxon>Pezizomycotina</taxon>
        <taxon>Sordariomycetes</taxon>
        <taxon>Sordariomycetidae</taxon>
        <taxon>Cephalothecales</taxon>
        <taxon>Cephalothecaceae</taxon>
        <taxon>Phialemonium</taxon>
    </lineage>
</organism>
<feature type="region of interest" description="Disordered" evidence="1">
    <location>
        <begin position="290"/>
        <end position="310"/>
    </location>
</feature>
<feature type="compositionally biased region" description="Polar residues" evidence="1">
    <location>
        <begin position="41"/>
        <end position="50"/>
    </location>
</feature>
<evidence type="ECO:0000313" key="2">
    <source>
        <dbReference type="EMBL" id="KAL1873110.1"/>
    </source>
</evidence>
<proteinExistence type="predicted"/>
<reference evidence="2 3" key="1">
    <citation type="journal article" date="2024" name="Commun. Biol.">
        <title>Comparative genomic analysis of thermophilic fungi reveals convergent evolutionary adaptations and gene losses.</title>
        <authorList>
            <person name="Steindorff A.S."/>
            <person name="Aguilar-Pontes M.V."/>
            <person name="Robinson A.J."/>
            <person name="Andreopoulos B."/>
            <person name="LaButti K."/>
            <person name="Kuo A."/>
            <person name="Mondo S."/>
            <person name="Riley R."/>
            <person name="Otillar R."/>
            <person name="Haridas S."/>
            <person name="Lipzen A."/>
            <person name="Grimwood J."/>
            <person name="Schmutz J."/>
            <person name="Clum A."/>
            <person name="Reid I.D."/>
            <person name="Moisan M.C."/>
            <person name="Butler G."/>
            <person name="Nguyen T.T.M."/>
            <person name="Dewar K."/>
            <person name="Conant G."/>
            <person name="Drula E."/>
            <person name="Henrissat B."/>
            <person name="Hansel C."/>
            <person name="Singer S."/>
            <person name="Hutchinson M.I."/>
            <person name="de Vries R.P."/>
            <person name="Natvig D.O."/>
            <person name="Powell A.J."/>
            <person name="Tsang A."/>
            <person name="Grigoriev I.V."/>
        </authorList>
    </citation>
    <scope>NUCLEOTIDE SEQUENCE [LARGE SCALE GENOMIC DNA]</scope>
    <source>
        <strain evidence="2 3">ATCC 24622</strain>
    </source>
</reference>
<feature type="compositionally biased region" description="Basic and acidic residues" evidence="1">
    <location>
        <begin position="221"/>
        <end position="236"/>
    </location>
</feature>
<evidence type="ECO:0000313" key="3">
    <source>
        <dbReference type="Proteomes" id="UP001586593"/>
    </source>
</evidence>
<gene>
    <name evidence="2" type="ORF">VTK73DRAFT_1115</name>
</gene>
<feature type="compositionally biased region" description="Basic residues" evidence="1">
    <location>
        <begin position="26"/>
        <end position="40"/>
    </location>
</feature>
<protein>
    <recommendedName>
        <fullName evidence="4">Mating-type switching protein swi10</fullName>
    </recommendedName>
</protein>
<name>A0ABR3XBB5_9PEZI</name>
<dbReference type="Proteomes" id="UP001586593">
    <property type="component" value="Unassembled WGS sequence"/>
</dbReference>
<feature type="compositionally biased region" description="Polar residues" evidence="1">
    <location>
        <begin position="250"/>
        <end position="263"/>
    </location>
</feature>